<reference evidence="1" key="1">
    <citation type="submission" date="2020-08" db="EMBL/GenBank/DDBJ databases">
        <title>Multicomponent nature underlies the extraordinary mechanical properties of spider dragline silk.</title>
        <authorList>
            <person name="Kono N."/>
            <person name="Nakamura H."/>
            <person name="Mori M."/>
            <person name="Yoshida Y."/>
            <person name="Ohtoshi R."/>
            <person name="Malay A.D."/>
            <person name="Moran D.A.P."/>
            <person name="Tomita M."/>
            <person name="Numata K."/>
            <person name="Arakawa K."/>
        </authorList>
    </citation>
    <scope>NUCLEOTIDE SEQUENCE</scope>
</reference>
<protein>
    <submittedName>
        <fullName evidence="1">Uncharacterized protein</fullName>
    </submittedName>
</protein>
<dbReference type="PANTHER" id="PTHR45913:SF19">
    <property type="entry name" value="LOW QUALITY PROTEIN: ZINC FINGER BED DOMAIN-CONTAINING PROTEIN 5-LIKE"/>
    <property type="match status" value="1"/>
</dbReference>
<gene>
    <name evidence="1" type="ORF">TNCV_1094051</name>
</gene>
<dbReference type="AlphaFoldDB" id="A0A8X6RN73"/>
<dbReference type="PANTHER" id="PTHR45913">
    <property type="entry name" value="EPM2A-INTERACTING PROTEIN 1"/>
    <property type="match status" value="1"/>
</dbReference>
<keyword evidence="2" id="KW-1185">Reference proteome</keyword>
<organism evidence="1 2">
    <name type="scientific">Trichonephila clavipes</name>
    <name type="common">Golden silk orbweaver</name>
    <name type="synonym">Nephila clavipes</name>
    <dbReference type="NCBI Taxonomy" id="2585209"/>
    <lineage>
        <taxon>Eukaryota</taxon>
        <taxon>Metazoa</taxon>
        <taxon>Ecdysozoa</taxon>
        <taxon>Arthropoda</taxon>
        <taxon>Chelicerata</taxon>
        <taxon>Arachnida</taxon>
        <taxon>Araneae</taxon>
        <taxon>Araneomorphae</taxon>
        <taxon>Entelegynae</taxon>
        <taxon>Araneoidea</taxon>
        <taxon>Nephilidae</taxon>
        <taxon>Trichonephila</taxon>
    </lineage>
</organism>
<name>A0A8X6RN73_TRICX</name>
<evidence type="ECO:0000313" key="2">
    <source>
        <dbReference type="Proteomes" id="UP000887159"/>
    </source>
</evidence>
<accession>A0A8X6RN73</accession>
<comment type="caution">
    <text evidence="1">The sequence shown here is derived from an EMBL/GenBank/DDBJ whole genome shotgun (WGS) entry which is preliminary data.</text>
</comment>
<evidence type="ECO:0000313" key="1">
    <source>
        <dbReference type="EMBL" id="GFX93465.1"/>
    </source>
</evidence>
<dbReference type="EMBL" id="BMAU01021174">
    <property type="protein sequence ID" value="GFX93465.1"/>
    <property type="molecule type" value="Genomic_DNA"/>
</dbReference>
<proteinExistence type="predicted"/>
<dbReference type="Proteomes" id="UP000887159">
    <property type="component" value="Unassembled WGS sequence"/>
</dbReference>
<sequence>MLETTTLPAFGNKVSTEYPEIAIATLKSVLPFSSTYLWEVEFSTVATIKTKLRNKLDRCNTLPVVIVSNFQTRWSHLFAKKQAQGSH</sequence>